<accession>A0ABY3R234</accession>
<keyword evidence="2 4" id="KW-0479">Metal-binding</keyword>
<feature type="domain" description="Cytochrome c" evidence="5">
    <location>
        <begin position="43"/>
        <end position="149"/>
    </location>
</feature>
<evidence type="ECO:0000313" key="6">
    <source>
        <dbReference type="EMBL" id="UFW91916.1"/>
    </source>
</evidence>
<dbReference type="Proteomes" id="UP001430990">
    <property type="component" value="Plasmid pCC829_1"/>
</dbReference>
<dbReference type="Pfam" id="PF00034">
    <property type="entry name" value="Cytochrom_C"/>
    <property type="match status" value="1"/>
</dbReference>
<keyword evidence="7" id="KW-1185">Reference proteome</keyword>
<keyword evidence="1 4" id="KW-0349">Heme</keyword>
<organism evidence="6 7">
    <name type="scientific">Bradyrhizobium barranii</name>
    <dbReference type="NCBI Taxonomy" id="2992140"/>
    <lineage>
        <taxon>Bacteria</taxon>
        <taxon>Pseudomonadati</taxon>
        <taxon>Pseudomonadota</taxon>
        <taxon>Alphaproteobacteria</taxon>
        <taxon>Hyphomicrobiales</taxon>
        <taxon>Nitrobacteraceae</taxon>
        <taxon>Bradyrhizobium</taxon>
    </lineage>
</organism>
<dbReference type="Gene3D" id="1.10.760.10">
    <property type="entry name" value="Cytochrome c-like domain"/>
    <property type="match status" value="2"/>
</dbReference>
<evidence type="ECO:0000256" key="1">
    <source>
        <dbReference type="ARBA" id="ARBA00022617"/>
    </source>
</evidence>
<name>A0ABY3R234_9BRAD</name>
<evidence type="ECO:0000259" key="5">
    <source>
        <dbReference type="PROSITE" id="PS51007"/>
    </source>
</evidence>
<dbReference type="SUPFAM" id="SSF46626">
    <property type="entry name" value="Cytochrome c"/>
    <property type="match status" value="2"/>
</dbReference>
<sequence length="305" mass="32920">MRGRLWLISAVFAIVAAAVGIWFLTAPARFTTTEVGGVCDTAGDAARGKLVFAAGDCASCHASPGQADRMHLGGGLALASPFGTFRVPNISMDPVDGIGSWTARDLANALLRGVSPDGRHYYPVFPYSSFTHMRSEDVQDLMAYLRTLPAVKGRAPDHELNLVFGVRRFVGFWKLLYFEPGPIMADAGHDDSWNRGRYLSEALAHCAECHSSRDLFGGIKSATRDAGGQDPEGTGFYPNITPARIGDWSEQQVAEMLQTGNTPNHGRVGSSMADVIRNTAMLPDSDRKAIAVYVKSLPPRPTPRP</sequence>
<dbReference type="EMBL" id="CP088101">
    <property type="protein sequence ID" value="UFW91916.1"/>
    <property type="molecule type" value="Genomic_DNA"/>
</dbReference>
<dbReference type="InterPro" id="IPR051459">
    <property type="entry name" value="Cytochrome_c-type_DH"/>
</dbReference>
<proteinExistence type="predicted"/>
<evidence type="ECO:0000313" key="7">
    <source>
        <dbReference type="Proteomes" id="UP001430990"/>
    </source>
</evidence>
<geneLocation type="plasmid" evidence="6 7">
    <name>pCC829_1</name>
</geneLocation>
<dbReference type="PROSITE" id="PS51007">
    <property type="entry name" value="CYTC"/>
    <property type="match status" value="2"/>
</dbReference>
<reference evidence="6" key="1">
    <citation type="submission" date="2021-11" db="EMBL/GenBank/DDBJ databases">
        <title>Australian commercial rhizobial inoculants.</title>
        <authorList>
            <person name="Kohlmeier M.G."/>
            <person name="O'Hara G.W."/>
            <person name="Colombi E."/>
            <person name="Ramsay J.P."/>
            <person name="Terpolilli J."/>
        </authorList>
    </citation>
    <scope>NUCLEOTIDE SEQUENCE</scope>
    <source>
        <strain evidence="6">CC829</strain>
        <plasmid evidence="6">pCC829_1</plasmid>
    </source>
</reference>
<dbReference type="InterPro" id="IPR036909">
    <property type="entry name" value="Cyt_c-like_dom_sf"/>
</dbReference>
<protein>
    <submittedName>
        <fullName evidence="6">Cytochrome c</fullName>
    </submittedName>
</protein>
<dbReference type="InterPro" id="IPR009056">
    <property type="entry name" value="Cyt_c-like_dom"/>
</dbReference>
<keyword evidence="3 4" id="KW-0408">Iron</keyword>
<dbReference type="PANTHER" id="PTHR35008">
    <property type="entry name" value="BLL4482 PROTEIN-RELATED"/>
    <property type="match status" value="1"/>
</dbReference>
<dbReference type="PANTHER" id="PTHR35008:SF8">
    <property type="entry name" value="ALCOHOL DEHYDROGENASE CYTOCHROME C SUBUNIT"/>
    <property type="match status" value="1"/>
</dbReference>
<evidence type="ECO:0000256" key="2">
    <source>
        <dbReference type="ARBA" id="ARBA00022723"/>
    </source>
</evidence>
<feature type="domain" description="Cytochrome c" evidence="5">
    <location>
        <begin position="191"/>
        <end position="298"/>
    </location>
</feature>
<keyword evidence="6" id="KW-0614">Plasmid</keyword>
<gene>
    <name evidence="6" type="ORF">BjapCC829_46425</name>
</gene>
<dbReference type="RefSeq" id="WP_231145761.1">
    <property type="nucleotide sequence ID" value="NZ_CP088101.1"/>
</dbReference>
<evidence type="ECO:0000256" key="4">
    <source>
        <dbReference type="PROSITE-ProRule" id="PRU00433"/>
    </source>
</evidence>
<evidence type="ECO:0000256" key="3">
    <source>
        <dbReference type="ARBA" id="ARBA00023004"/>
    </source>
</evidence>